<feature type="transmembrane region" description="Helical" evidence="1">
    <location>
        <begin position="94"/>
        <end position="117"/>
    </location>
</feature>
<feature type="domain" description="DUF7727" evidence="2">
    <location>
        <begin position="83"/>
        <end position="222"/>
    </location>
</feature>
<protein>
    <recommendedName>
        <fullName evidence="2">DUF7727 domain-containing protein</fullName>
    </recommendedName>
</protein>
<gene>
    <name evidence="3" type="ORF">SCP_0308830</name>
</gene>
<dbReference type="InParanoid" id="A0A401GG38"/>
<accession>A0A401GG38</accession>
<feature type="transmembrane region" description="Helical" evidence="1">
    <location>
        <begin position="204"/>
        <end position="223"/>
    </location>
</feature>
<keyword evidence="1" id="KW-0472">Membrane</keyword>
<keyword evidence="1" id="KW-0812">Transmembrane</keyword>
<dbReference type="PANTHER" id="PTHR40629">
    <property type="entry name" value="PRO41 PROTEIN"/>
    <property type="match status" value="1"/>
</dbReference>
<keyword evidence="4" id="KW-1185">Reference proteome</keyword>
<dbReference type="EMBL" id="BFAD01000003">
    <property type="protein sequence ID" value="GBE81157.1"/>
    <property type="molecule type" value="Genomic_DNA"/>
</dbReference>
<evidence type="ECO:0000313" key="4">
    <source>
        <dbReference type="Proteomes" id="UP000287166"/>
    </source>
</evidence>
<proteinExistence type="predicted"/>
<reference evidence="3 4" key="1">
    <citation type="journal article" date="2018" name="Sci. Rep.">
        <title>Genome sequence of the cauliflower mushroom Sparassis crispa (Hanabiratake) and its association with beneficial usage.</title>
        <authorList>
            <person name="Kiyama R."/>
            <person name="Furutani Y."/>
            <person name="Kawaguchi K."/>
            <person name="Nakanishi T."/>
        </authorList>
    </citation>
    <scope>NUCLEOTIDE SEQUENCE [LARGE SCALE GENOMIC DNA]</scope>
</reference>
<dbReference type="PANTHER" id="PTHR40629:SF1">
    <property type="entry name" value="PRO41 PROTEIN"/>
    <property type="match status" value="1"/>
</dbReference>
<keyword evidence="1" id="KW-1133">Transmembrane helix</keyword>
<dbReference type="Pfam" id="PF24853">
    <property type="entry name" value="DUF7727"/>
    <property type="match status" value="1"/>
</dbReference>
<feature type="transmembrane region" description="Helical" evidence="1">
    <location>
        <begin position="137"/>
        <end position="159"/>
    </location>
</feature>
<dbReference type="Proteomes" id="UP000287166">
    <property type="component" value="Unassembled WGS sequence"/>
</dbReference>
<dbReference type="AlphaFoldDB" id="A0A401GG38"/>
<evidence type="ECO:0000256" key="1">
    <source>
        <dbReference type="SAM" id="Phobius"/>
    </source>
</evidence>
<sequence>MSRVYESGHEHTFPHCCVHFVPSLSHSPFLLLDELSSLVPLVSLLLSHQKLTSSPFELLFLSGAVLGISPVQQVHFVSQIFDMGKLVWHEYSRYVSLTATVYTVWASFFALYFRKFFWDFIGGTVRDPGGIQPSPKVAVFITLIVKVPVIPIISMLLGFAMIALEYPAPFLKGTALHRSIIVRIIALINQAFLAVLYYEGTNGALWSLVAAICYTRALALGEVMEEAKNNRGRGGQA</sequence>
<dbReference type="OrthoDB" id="2110422at2759"/>
<evidence type="ECO:0000313" key="3">
    <source>
        <dbReference type="EMBL" id="GBE81157.1"/>
    </source>
</evidence>
<dbReference type="GeneID" id="38778074"/>
<feature type="transmembrane region" description="Helical" evidence="1">
    <location>
        <begin position="180"/>
        <end position="198"/>
    </location>
</feature>
<dbReference type="RefSeq" id="XP_027612070.1">
    <property type="nucleotide sequence ID" value="XM_027756269.1"/>
</dbReference>
<comment type="caution">
    <text evidence="3">The sequence shown here is derived from an EMBL/GenBank/DDBJ whole genome shotgun (WGS) entry which is preliminary data.</text>
</comment>
<evidence type="ECO:0000259" key="2">
    <source>
        <dbReference type="Pfam" id="PF24853"/>
    </source>
</evidence>
<name>A0A401GG38_9APHY</name>
<organism evidence="3 4">
    <name type="scientific">Sparassis crispa</name>
    <dbReference type="NCBI Taxonomy" id="139825"/>
    <lineage>
        <taxon>Eukaryota</taxon>
        <taxon>Fungi</taxon>
        <taxon>Dikarya</taxon>
        <taxon>Basidiomycota</taxon>
        <taxon>Agaricomycotina</taxon>
        <taxon>Agaricomycetes</taxon>
        <taxon>Polyporales</taxon>
        <taxon>Sparassidaceae</taxon>
        <taxon>Sparassis</taxon>
    </lineage>
</organism>
<dbReference type="InterPro" id="IPR056144">
    <property type="entry name" value="DUF7727"/>
</dbReference>